<sequence>MALLKNSEHKKSIQLLHAELWERLEEQDEWHAQAFLEQSIQQCRNDNHIQSVWDAAMDFVRTPWFWVSVLTGSLAVCLACFAFLWAALKVE</sequence>
<gene>
    <name evidence="2" type="ORF">GC093_02460</name>
</gene>
<dbReference type="EMBL" id="WHOD01000009">
    <property type="protein sequence ID" value="NOU92098.1"/>
    <property type="molecule type" value="Genomic_DNA"/>
</dbReference>
<evidence type="ECO:0000313" key="3">
    <source>
        <dbReference type="Proteomes" id="UP000641588"/>
    </source>
</evidence>
<dbReference type="RefSeq" id="WP_171650273.1">
    <property type="nucleotide sequence ID" value="NZ_WHOD01000009.1"/>
</dbReference>
<keyword evidence="1" id="KW-1133">Transmembrane helix</keyword>
<proteinExistence type="predicted"/>
<dbReference type="AlphaFoldDB" id="A0A972GKN9"/>
<dbReference type="Proteomes" id="UP000641588">
    <property type="component" value="Unassembled WGS sequence"/>
</dbReference>
<keyword evidence="1" id="KW-0472">Membrane</keyword>
<evidence type="ECO:0000313" key="2">
    <source>
        <dbReference type="EMBL" id="NOU92098.1"/>
    </source>
</evidence>
<comment type="caution">
    <text evidence="2">The sequence shown here is derived from an EMBL/GenBank/DDBJ whole genome shotgun (WGS) entry which is preliminary data.</text>
</comment>
<keyword evidence="3" id="KW-1185">Reference proteome</keyword>
<accession>A0A972GKN9</accession>
<name>A0A972GKN9_9BACL</name>
<evidence type="ECO:0000256" key="1">
    <source>
        <dbReference type="SAM" id="Phobius"/>
    </source>
</evidence>
<organism evidence="2 3">
    <name type="scientific">Paenibacillus foliorum</name>
    <dbReference type="NCBI Taxonomy" id="2654974"/>
    <lineage>
        <taxon>Bacteria</taxon>
        <taxon>Bacillati</taxon>
        <taxon>Bacillota</taxon>
        <taxon>Bacilli</taxon>
        <taxon>Bacillales</taxon>
        <taxon>Paenibacillaceae</taxon>
        <taxon>Paenibacillus</taxon>
    </lineage>
</organism>
<feature type="transmembrane region" description="Helical" evidence="1">
    <location>
        <begin position="64"/>
        <end position="88"/>
    </location>
</feature>
<reference evidence="2" key="1">
    <citation type="submission" date="2019-10" db="EMBL/GenBank/DDBJ databases">
        <title>Description of Paenibacillus glebae sp. nov.</title>
        <authorList>
            <person name="Carlier A."/>
            <person name="Qi S."/>
        </authorList>
    </citation>
    <scope>NUCLEOTIDE SEQUENCE</scope>
    <source>
        <strain evidence="2">LMG 31456</strain>
    </source>
</reference>
<keyword evidence="1" id="KW-0812">Transmembrane</keyword>
<protein>
    <submittedName>
        <fullName evidence="2">Uncharacterized protein</fullName>
    </submittedName>
</protein>